<dbReference type="SUPFAM" id="SSF52266">
    <property type="entry name" value="SGNH hydrolase"/>
    <property type="match status" value="1"/>
</dbReference>
<evidence type="ECO:0000259" key="1">
    <source>
        <dbReference type="Pfam" id="PF13472"/>
    </source>
</evidence>
<gene>
    <name evidence="2" type="ORF">QRX50_14420</name>
</gene>
<name>A0A9Y2IMQ9_9PSEU</name>
<dbReference type="InterPro" id="IPR036514">
    <property type="entry name" value="SGNH_hydro_sf"/>
</dbReference>
<dbReference type="Pfam" id="PF13472">
    <property type="entry name" value="Lipase_GDSL_2"/>
    <property type="match status" value="1"/>
</dbReference>
<dbReference type="RefSeq" id="WP_285972442.1">
    <property type="nucleotide sequence ID" value="NZ_CP127294.1"/>
</dbReference>
<dbReference type="AlphaFoldDB" id="A0A9Y2IMQ9"/>
<evidence type="ECO:0000313" key="2">
    <source>
        <dbReference type="EMBL" id="WIX81861.1"/>
    </source>
</evidence>
<sequence length="357" mass="36396">MVTANPGGCDDGRQLSGMTAASIRRWRWKRAAAVAGTGSARYAKIGDSISAGQGLQPATQSPPVVMGGMLAARGFPVRGASVILNPRTMTADSRLTFTGSWSEFAPGALTTFASSATGGGSVSLTAFVAESGDYLARVITTQDSRECTIAIDGDEPAPVRVSGAAGLATHLVALPKLTAGRHTVTVTVAGDAGELRVGSIGIEAVDGITIGDFGISMSTTADWVAGGAAYSALNHVVAWSPDLALIALMTNDANEQTAVAPDRYAANLDTMVSALETTCDVVLEAQIPGDPAWVDLSPYREAVYDVAKAHSVPVLDLFDRWGSFAAAADAGLMNDAFHPNAAGAADIAAAELGVVSA</sequence>
<proteinExistence type="predicted"/>
<organism evidence="2 3">
    <name type="scientific">Amycolatopsis carbonis</name>
    <dbReference type="NCBI Taxonomy" id="715471"/>
    <lineage>
        <taxon>Bacteria</taxon>
        <taxon>Bacillati</taxon>
        <taxon>Actinomycetota</taxon>
        <taxon>Actinomycetes</taxon>
        <taxon>Pseudonocardiales</taxon>
        <taxon>Pseudonocardiaceae</taxon>
        <taxon>Amycolatopsis</taxon>
    </lineage>
</organism>
<reference evidence="2 3" key="1">
    <citation type="submission" date="2023-06" db="EMBL/GenBank/DDBJ databases">
        <authorList>
            <person name="Oyuntsetseg B."/>
            <person name="Kim S.B."/>
        </authorList>
    </citation>
    <scope>NUCLEOTIDE SEQUENCE [LARGE SCALE GENOMIC DNA]</scope>
    <source>
        <strain evidence="2 3">2-15</strain>
    </source>
</reference>
<dbReference type="GO" id="GO:0016787">
    <property type="term" value="F:hydrolase activity"/>
    <property type="evidence" value="ECO:0007669"/>
    <property type="project" value="UniProtKB-KW"/>
</dbReference>
<dbReference type="Gene3D" id="3.40.50.1110">
    <property type="entry name" value="SGNH hydrolase"/>
    <property type="match status" value="1"/>
</dbReference>
<dbReference type="InterPro" id="IPR013830">
    <property type="entry name" value="SGNH_hydro"/>
</dbReference>
<accession>A0A9Y2IMQ9</accession>
<protein>
    <submittedName>
        <fullName evidence="2">SGNH/GDSL hydrolase family protein</fullName>
    </submittedName>
</protein>
<dbReference type="KEGG" id="acab:QRX50_14420"/>
<feature type="domain" description="SGNH hydrolase-type esterase" evidence="1">
    <location>
        <begin position="208"/>
        <end position="344"/>
    </location>
</feature>
<dbReference type="CDD" id="cd00229">
    <property type="entry name" value="SGNH_hydrolase"/>
    <property type="match status" value="1"/>
</dbReference>
<keyword evidence="2" id="KW-0378">Hydrolase</keyword>
<keyword evidence="3" id="KW-1185">Reference proteome</keyword>
<dbReference type="Gene3D" id="2.60.120.260">
    <property type="entry name" value="Galactose-binding domain-like"/>
    <property type="match status" value="1"/>
</dbReference>
<dbReference type="Proteomes" id="UP001236014">
    <property type="component" value="Chromosome"/>
</dbReference>
<evidence type="ECO:0000313" key="3">
    <source>
        <dbReference type="Proteomes" id="UP001236014"/>
    </source>
</evidence>
<dbReference type="EMBL" id="CP127294">
    <property type="protein sequence ID" value="WIX81861.1"/>
    <property type="molecule type" value="Genomic_DNA"/>
</dbReference>